<sequence length="329" mass="34285">MKPTPRLALLAISLGVLSACSTETRQAPVIDRPTPPASAHRPRPAPAPQPVEQPRSDAGGMYTVRRGDTLLRIALDFGQNYRDLIAWNSLSDPNDIKVGQVLRVAPTGGAANASPAVAGGSAVVTAPIAMPGAERPAAPPKKTAPRGDKKPYGESALAEAQKDKDKDENGKPERPPAGALAVPAPVQAASTAPGALAAGSTVTASDDERLSWMWPSDGRIVATFDEGKNKGIDIAGKIGQHVLAAGSGKVMYAGSGIRGYGNLVIVKHSNSLLSAYAHNRNIVVKEGQSVTKGQVIAEMGDSDTDTVKLHFEIRQQGKPVDPAKFLPSR</sequence>
<keyword evidence="3" id="KW-0732">Signal</keyword>
<dbReference type="Gene3D" id="3.10.350.10">
    <property type="entry name" value="LysM domain"/>
    <property type="match status" value="1"/>
</dbReference>
<evidence type="ECO:0000259" key="4">
    <source>
        <dbReference type="PROSITE" id="PS51782"/>
    </source>
</evidence>
<protein>
    <submittedName>
        <fullName evidence="5">Peptidoglycan DD-metalloendopeptidase family protein</fullName>
    </submittedName>
</protein>
<dbReference type="CDD" id="cd00118">
    <property type="entry name" value="LysM"/>
    <property type="match status" value="1"/>
</dbReference>
<dbReference type="GO" id="GO:0032153">
    <property type="term" value="C:cell division site"/>
    <property type="evidence" value="ECO:0007669"/>
    <property type="project" value="TreeGrafter"/>
</dbReference>
<evidence type="ECO:0000313" key="6">
    <source>
        <dbReference type="Proteomes" id="UP000502415"/>
    </source>
</evidence>
<dbReference type="KEGG" id="mfy:HH212_15420"/>
<evidence type="ECO:0000256" key="1">
    <source>
        <dbReference type="ARBA" id="ARBA00038420"/>
    </source>
</evidence>
<proteinExistence type="inferred from homology"/>
<dbReference type="Pfam" id="PF01476">
    <property type="entry name" value="LysM"/>
    <property type="match status" value="1"/>
</dbReference>
<dbReference type="PROSITE" id="PS51782">
    <property type="entry name" value="LYSM"/>
    <property type="match status" value="1"/>
</dbReference>
<comment type="similarity">
    <text evidence="1">Belongs to the E.coli NlpD/Haemophilus LppB family.</text>
</comment>
<gene>
    <name evidence="5" type="ORF">HH212_15420</name>
</gene>
<dbReference type="InterPro" id="IPR036779">
    <property type="entry name" value="LysM_dom_sf"/>
</dbReference>
<feature type="region of interest" description="Disordered" evidence="2">
    <location>
        <begin position="131"/>
        <end position="179"/>
    </location>
</feature>
<dbReference type="SUPFAM" id="SSF54106">
    <property type="entry name" value="LysM domain"/>
    <property type="match status" value="1"/>
</dbReference>
<keyword evidence="6" id="KW-1185">Reference proteome</keyword>
<dbReference type="SUPFAM" id="SSF51261">
    <property type="entry name" value="Duplicated hybrid motif"/>
    <property type="match status" value="1"/>
</dbReference>
<dbReference type="PANTHER" id="PTHR21666:SF263">
    <property type="entry name" value="MUREIN HYDROLASE ACTIVATOR NLPD"/>
    <property type="match status" value="1"/>
</dbReference>
<evidence type="ECO:0000256" key="3">
    <source>
        <dbReference type="SAM" id="SignalP"/>
    </source>
</evidence>
<dbReference type="GO" id="GO:0009279">
    <property type="term" value="C:cell outer membrane"/>
    <property type="evidence" value="ECO:0007669"/>
    <property type="project" value="TreeGrafter"/>
</dbReference>
<feature type="chain" id="PRO_5030629198" evidence="3">
    <location>
        <begin position="19"/>
        <end position="329"/>
    </location>
</feature>
<accession>A0A7Z2VYK3</accession>
<dbReference type="RefSeq" id="WP_170203279.1">
    <property type="nucleotide sequence ID" value="NZ_CP051685.1"/>
</dbReference>
<reference evidence="5 6" key="1">
    <citation type="submission" date="2020-04" db="EMBL/GenBank/DDBJ databases">
        <title>Genome sequencing of novel species.</title>
        <authorList>
            <person name="Heo J."/>
            <person name="Kim S.-J."/>
            <person name="Kim J.-S."/>
            <person name="Hong S.-B."/>
            <person name="Kwon S.-W."/>
        </authorList>
    </citation>
    <scope>NUCLEOTIDE SEQUENCE [LARGE SCALE GENOMIC DNA]</scope>
    <source>
        <strain evidence="5 6">GN2-R2</strain>
    </source>
</reference>
<dbReference type="GO" id="GO:0004222">
    <property type="term" value="F:metalloendopeptidase activity"/>
    <property type="evidence" value="ECO:0007669"/>
    <property type="project" value="TreeGrafter"/>
</dbReference>
<dbReference type="SMART" id="SM00257">
    <property type="entry name" value="LysM"/>
    <property type="match status" value="1"/>
</dbReference>
<organism evidence="5 6">
    <name type="scientific">Massilia forsythiae</name>
    <dbReference type="NCBI Taxonomy" id="2728020"/>
    <lineage>
        <taxon>Bacteria</taxon>
        <taxon>Pseudomonadati</taxon>
        <taxon>Pseudomonadota</taxon>
        <taxon>Betaproteobacteria</taxon>
        <taxon>Burkholderiales</taxon>
        <taxon>Oxalobacteraceae</taxon>
        <taxon>Telluria group</taxon>
        <taxon>Massilia</taxon>
    </lineage>
</organism>
<dbReference type="CDD" id="cd12797">
    <property type="entry name" value="M23_peptidase"/>
    <property type="match status" value="1"/>
</dbReference>
<dbReference type="InterPro" id="IPR011055">
    <property type="entry name" value="Dup_hybrid_motif"/>
</dbReference>
<dbReference type="EMBL" id="CP051685">
    <property type="protein sequence ID" value="QJE01252.1"/>
    <property type="molecule type" value="Genomic_DNA"/>
</dbReference>
<evidence type="ECO:0000313" key="5">
    <source>
        <dbReference type="EMBL" id="QJE01252.1"/>
    </source>
</evidence>
<dbReference type="Gene3D" id="2.70.70.10">
    <property type="entry name" value="Glucose Permease (Domain IIA)"/>
    <property type="match status" value="1"/>
</dbReference>
<dbReference type="AlphaFoldDB" id="A0A7Z2VYK3"/>
<dbReference type="Proteomes" id="UP000502415">
    <property type="component" value="Chromosome"/>
</dbReference>
<feature type="compositionally biased region" description="Basic and acidic residues" evidence="2">
    <location>
        <begin position="160"/>
        <end position="174"/>
    </location>
</feature>
<feature type="region of interest" description="Disordered" evidence="2">
    <location>
        <begin position="24"/>
        <end position="59"/>
    </location>
</feature>
<dbReference type="PANTHER" id="PTHR21666">
    <property type="entry name" value="PEPTIDASE-RELATED"/>
    <property type="match status" value="1"/>
</dbReference>
<dbReference type="Pfam" id="PF01551">
    <property type="entry name" value="Peptidase_M23"/>
    <property type="match status" value="1"/>
</dbReference>
<feature type="domain" description="LysM" evidence="4">
    <location>
        <begin position="60"/>
        <end position="104"/>
    </location>
</feature>
<dbReference type="InterPro" id="IPR018392">
    <property type="entry name" value="LysM"/>
</dbReference>
<dbReference type="InterPro" id="IPR050570">
    <property type="entry name" value="Cell_wall_metabolism_enzyme"/>
</dbReference>
<dbReference type="InterPro" id="IPR016047">
    <property type="entry name" value="M23ase_b-sheet_dom"/>
</dbReference>
<feature type="signal peptide" evidence="3">
    <location>
        <begin position="1"/>
        <end position="18"/>
    </location>
</feature>
<evidence type="ECO:0000256" key="2">
    <source>
        <dbReference type="SAM" id="MobiDB-lite"/>
    </source>
</evidence>
<name>A0A7Z2VYK3_9BURK</name>
<dbReference type="PROSITE" id="PS51257">
    <property type="entry name" value="PROKAR_LIPOPROTEIN"/>
    <property type="match status" value="1"/>
</dbReference>